<gene>
    <name evidence="3" type="ORF">C0184_09875</name>
</gene>
<dbReference type="GO" id="GO:0046685">
    <property type="term" value="P:response to arsenic-containing substance"/>
    <property type="evidence" value="ECO:0007669"/>
    <property type="project" value="UniProtKB-KW"/>
</dbReference>
<dbReference type="InterPro" id="IPR036196">
    <property type="entry name" value="Ptyr_pPase_sf"/>
</dbReference>
<dbReference type="CDD" id="cd16345">
    <property type="entry name" value="LMWP_ArsC"/>
    <property type="match status" value="1"/>
</dbReference>
<dbReference type="InterPro" id="IPR036390">
    <property type="entry name" value="WH_DNA-bd_sf"/>
</dbReference>
<sequence>MKTPHLSSAFTGLRLLADETRWKLISELRESDRQVAELVTLTGLAQNLVSYHLHVLRQAGLVNTHRSDADGRVVYYSLSLTALARLLAQVSEELTIPTTPLPSLPHVKVAFLCRANSARSQMAEGWLRVLSNGQVMALSAGTHPQPVHPLAIAVMQEAGVPIDRQVAKPIDAILNQKPNVIVTVCDIARETCPVWPEATRSIHWSIADPAVVVGSEEERRAAFITARDEIYERVRGLLALLPRWFADQSPSAVR</sequence>
<dbReference type="PANTHER" id="PTHR43428">
    <property type="entry name" value="ARSENATE REDUCTASE"/>
    <property type="match status" value="1"/>
</dbReference>
<protein>
    <submittedName>
        <fullName evidence="3">Protein-tyrosine-phosphatase</fullName>
    </submittedName>
</protein>
<dbReference type="InterPro" id="IPR036388">
    <property type="entry name" value="WH-like_DNA-bd_sf"/>
</dbReference>
<dbReference type="EMBL" id="PNIQ01000659">
    <property type="protein sequence ID" value="PMP79550.1"/>
    <property type="molecule type" value="Genomic_DNA"/>
</dbReference>
<comment type="caution">
    <text evidence="3">The sequence shown here is derived from an EMBL/GenBank/DDBJ whole genome shotgun (WGS) entry which is preliminary data.</text>
</comment>
<reference evidence="3 4" key="1">
    <citation type="submission" date="2018-01" db="EMBL/GenBank/DDBJ databases">
        <title>Metagenomic assembled genomes from two thermal pools in the Uzon Caldera, Kamchatka, Russia.</title>
        <authorList>
            <person name="Wilkins L."/>
            <person name="Ettinger C."/>
        </authorList>
    </citation>
    <scope>NUCLEOTIDE SEQUENCE [LARGE SCALE GENOMIC DNA]</scope>
    <source>
        <strain evidence="3">ZAV-02</strain>
    </source>
</reference>
<name>A0A2J6X3J1_9CHLR</name>
<organism evidence="3 4">
    <name type="scientific">Chloroflexus aggregans</name>
    <dbReference type="NCBI Taxonomy" id="152260"/>
    <lineage>
        <taxon>Bacteria</taxon>
        <taxon>Bacillati</taxon>
        <taxon>Chloroflexota</taxon>
        <taxon>Chloroflexia</taxon>
        <taxon>Chloroflexales</taxon>
        <taxon>Chloroflexineae</taxon>
        <taxon>Chloroflexaceae</taxon>
        <taxon>Chloroflexus</taxon>
    </lineage>
</organism>
<dbReference type="CDD" id="cd00090">
    <property type="entry name" value="HTH_ARSR"/>
    <property type="match status" value="1"/>
</dbReference>
<feature type="domain" description="HTH arsR-type" evidence="2">
    <location>
        <begin position="1"/>
        <end position="98"/>
    </location>
</feature>
<dbReference type="InterPro" id="IPR011991">
    <property type="entry name" value="ArsR-like_HTH"/>
</dbReference>
<evidence type="ECO:0000259" key="2">
    <source>
        <dbReference type="PROSITE" id="PS50987"/>
    </source>
</evidence>
<evidence type="ECO:0000256" key="1">
    <source>
        <dbReference type="ARBA" id="ARBA00022849"/>
    </source>
</evidence>
<dbReference type="SUPFAM" id="SSF46785">
    <property type="entry name" value="Winged helix' DNA-binding domain"/>
    <property type="match status" value="1"/>
</dbReference>
<dbReference type="SMART" id="SM00418">
    <property type="entry name" value="HTH_ARSR"/>
    <property type="match status" value="1"/>
</dbReference>
<dbReference type="Pfam" id="PF01022">
    <property type="entry name" value="HTH_5"/>
    <property type="match status" value="1"/>
</dbReference>
<dbReference type="Gene3D" id="3.40.50.2300">
    <property type="match status" value="1"/>
</dbReference>
<dbReference type="PRINTS" id="PR00778">
    <property type="entry name" value="HTHARSR"/>
</dbReference>
<accession>A0A2J6X3J1</accession>
<keyword evidence="1" id="KW-0059">Arsenical resistance</keyword>
<dbReference type="Proteomes" id="UP000243376">
    <property type="component" value="Unassembled WGS sequence"/>
</dbReference>
<evidence type="ECO:0000313" key="3">
    <source>
        <dbReference type="EMBL" id="PMP79550.1"/>
    </source>
</evidence>
<dbReference type="InterPro" id="IPR001845">
    <property type="entry name" value="HTH_ArsR_DNA-bd_dom"/>
</dbReference>
<dbReference type="SMART" id="SM00226">
    <property type="entry name" value="LMWPc"/>
    <property type="match status" value="1"/>
</dbReference>
<dbReference type="PANTHER" id="PTHR43428:SF1">
    <property type="entry name" value="ARSENATE REDUCTASE"/>
    <property type="match status" value="1"/>
</dbReference>
<dbReference type="NCBIfam" id="NF033788">
    <property type="entry name" value="HTH_metalloreg"/>
    <property type="match status" value="1"/>
</dbReference>
<dbReference type="AlphaFoldDB" id="A0A2J6X3J1"/>
<evidence type="ECO:0000313" key="4">
    <source>
        <dbReference type="Proteomes" id="UP000243376"/>
    </source>
</evidence>
<proteinExistence type="predicted"/>
<dbReference type="Pfam" id="PF01451">
    <property type="entry name" value="LMWPc"/>
    <property type="match status" value="1"/>
</dbReference>
<dbReference type="GO" id="GO:0003700">
    <property type="term" value="F:DNA-binding transcription factor activity"/>
    <property type="evidence" value="ECO:0007669"/>
    <property type="project" value="InterPro"/>
</dbReference>
<dbReference type="PROSITE" id="PS50987">
    <property type="entry name" value="HTH_ARSR_2"/>
    <property type="match status" value="1"/>
</dbReference>
<dbReference type="SUPFAM" id="SSF52788">
    <property type="entry name" value="Phosphotyrosine protein phosphatases I"/>
    <property type="match status" value="1"/>
</dbReference>
<dbReference type="InterPro" id="IPR023485">
    <property type="entry name" value="Ptyr_pPase"/>
</dbReference>
<dbReference type="Gene3D" id="1.10.10.10">
    <property type="entry name" value="Winged helix-like DNA-binding domain superfamily/Winged helix DNA-binding domain"/>
    <property type="match status" value="1"/>
</dbReference>